<organism evidence="2 3">
    <name type="scientific">Waterburya agarophytonicola KI4</name>
    <dbReference type="NCBI Taxonomy" id="2874699"/>
    <lineage>
        <taxon>Bacteria</taxon>
        <taxon>Bacillati</taxon>
        <taxon>Cyanobacteriota</taxon>
        <taxon>Cyanophyceae</taxon>
        <taxon>Pleurocapsales</taxon>
        <taxon>Hyellaceae</taxon>
        <taxon>Waterburya</taxon>
        <taxon>Waterburya agarophytonicola</taxon>
    </lineage>
</organism>
<dbReference type="AlphaFoldDB" id="A0A964BU51"/>
<comment type="caution">
    <text evidence="2">The sequence shown here is derived from an EMBL/GenBank/DDBJ whole genome shotgun (WGS) entry which is preliminary data.</text>
</comment>
<keyword evidence="1" id="KW-0812">Transmembrane</keyword>
<feature type="transmembrane region" description="Helical" evidence="1">
    <location>
        <begin position="391"/>
        <end position="412"/>
    </location>
</feature>
<proteinExistence type="predicted"/>
<gene>
    <name evidence="2" type="ORF">I4641_13045</name>
</gene>
<feature type="transmembrane region" description="Helical" evidence="1">
    <location>
        <begin position="145"/>
        <end position="162"/>
    </location>
</feature>
<feature type="transmembrane region" description="Helical" evidence="1">
    <location>
        <begin position="192"/>
        <end position="208"/>
    </location>
</feature>
<feature type="transmembrane region" description="Helical" evidence="1">
    <location>
        <begin position="21"/>
        <end position="39"/>
    </location>
</feature>
<protein>
    <submittedName>
        <fullName evidence="2">Uncharacterized protein</fullName>
    </submittedName>
</protein>
<evidence type="ECO:0000256" key="1">
    <source>
        <dbReference type="SAM" id="Phobius"/>
    </source>
</evidence>
<dbReference type="RefSeq" id="WP_229640972.1">
    <property type="nucleotide sequence ID" value="NZ_JADWDC010000031.1"/>
</dbReference>
<keyword evidence="1" id="KW-0472">Membrane</keyword>
<accession>A0A964BU51</accession>
<keyword evidence="1" id="KW-1133">Transmembrane helix</keyword>
<name>A0A964BU51_9CYAN</name>
<dbReference type="Proteomes" id="UP000729733">
    <property type="component" value="Unassembled WGS sequence"/>
</dbReference>
<evidence type="ECO:0000313" key="2">
    <source>
        <dbReference type="EMBL" id="MCC0177905.1"/>
    </source>
</evidence>
<feature type="transmembrane region" description="Helical" evidence="1">
    <location>
        <begin position="361"/>
        <end position="379"/>
    </location>
</feature>
<keyword evidence="3" id="KW-1185">Reference proteome</keyword>
<dbReference type="EMBL" id="JADWDC010000031">
    <property type="protein sequence ID" value="MCC0177905.1"/>
    <property type="molecule type" value="Genomic_DNA"/>
</dbReference>
<sequence>METTDKKNIQLKKTRWGLESILKAIAFLVTLGILLKGWIDVDETYDTWGYHLPFAARIWGIVPGEQFIHMEERFDGFPLLGEFFQGFLWLITQRVQSANLVGFFSLVLYGYFLKAYFKVPYYLTAIALLGVPLIQAHAVNCYVDLLGNIFLAMSIMMAYVLFKEQKLPTTTDLLVIFFSSFGASNSKPQLEPLVFLVLGFIVLRIVWLHWHFKQSKISTWLLKAIPIGMLASLLIFATPIKNIVTHGNPFYPVRIEIAGKVLNHALPLYSEAPGYLANAPKAQRWLYSILDVNSAYWNHDLYSADIDRNRMGGFFGAYVIFQVVLLIYAIVTNSNRDTYRAGILVLIMSLFAANFPQSHELRYFMYWMIVLISLNLYLVANYQSRLINPRYLGLISLIALIIVGIKTDYIYLQPSFNTLDKFKDKKIDRLAMAQIKPLENICLPNRYPYTFGYTAWFHPEQDYTYRIRSAFRGVCAKSDKVIGIVPYVEKEDNRSSNNK</sequence>
<feature type="transmembrane region" description="Helical" evidence="1">
    <location>
        <begin position="311"/>
        <end position="331"/>
    </location>
</feature>
<feature type="transmembrane region" description="Helical" evidence="1">
    <location>
        <begin position="220"/>
        <end position="240"/>
    </location>
</feature>
<reference evidence="2" key="1">
    <citation type="journal article" date="2021" name="Antonie Van Leeuwenhoek">
        <title>Draft genome and description of Waterburya agarophytonicola gen. nov. sp. nov. (Pleurocapsales, Cyanobacteria): a seaweed symbiont.</title>
        <authorList>
            <person name="Bonthond G."/>
            <person name="Shalygin S."/>
            <person name="Bayer T."/>
            <person name="Weinberger F."/>
        </authorList>
    </citation>
    <scope>NUCLEOTIDE SEQUENCE</scope>
    <source>
        <strain evidence="2">KI4</strain>
    </source>
</reference>
<feature type="transmembrane region" description="Helical" evidence="1">
    <location>
        <begin position="338"/>
        <end position="355"/>
    </location>
</feature>
<evidence type="ECO:0000313" key="3">
    <source>
        <dbReference type="Proteomes" id="UP000729733"/>
    </source>
</evidence>
<feature type="transmembrane region" description="Helical" evidence="1">
    <location>
        <begin position="87"/>
        <end position="112"/>
    </location>
</feature>